<evidence type="ECO:0000313" key="3">
    <source>
        <dbReference type="Proteomes" id="UP001165679"/>
    </source>
</evidence>
<reference evidence="2" key="2">
    <citation type="submission" date="2022-10" db="EMBL/GenBank/DDBJ databases">
        <authorList>
            <person name="Trinh H.N."/>
        </authorList>
    </citation>
    <scope>NUCLEOTIDE SEQUENCE</scope>
    <source>
        <strain evidence="2">RN2-1</strain>
    </source>
</reference>
<dbReference type="InterPro" id="IPR017842">
    <property type="entry name" value="Hopanoid_biosyn-assoc_HpnM"/>
</dbReference>
<dbReference type="RefSeq" id="WP_264712020.1">
    <property type="nucleotide sequence ID" value="NZ_JAPDNT010000001.1"/>
</dbReference>
<evidence type="ECO:0000313" key="2">
    <source>
        <dbReference type="EMBL" id="MCW3473448.1"/>
    </source>
</evidence>
<dbReference type="Proteomes" id="UP001165679">
    <property type="component" value="Unassembled WGS sequence"/>
</dbReference>
<dbReference type="InterPro" id="IPR008869">
    <property type="entry name" value="MlaC/ttg2D"/>
</dbReference>
<reference evidence="2" key="1">
    <citation type="submission" date="2022-09" db="EMBL/GenBank/DDBJ databases">
        <title>Rhodovastum sp. nov. RN2-1 isolated from soil in Seongnam, South Korea.</title>
        <authorList>
            <person name="Le N.T."/>
        </authorList>
    </citation>
    <scope>NUCLEOTIDE SEQUENCE</scope>
    <source>
        <strain evidence="2">RN2-1</strain>
    </source>
</reference>
<accession>A0AA42CCJ1</accession>
<feature type="signal peptide" evidence="1">
    <location>
        <begin position="1"/>
        <end position="31"/>
    </location>
</feature>
<feature type="chain" id="PRO_5041310156" evidence="1">
    <location>
        <begin position="32"/>
        <end position="215"/>
    </location>
</feature>
<proteinExistence type="predicted"/>
<comment type="caution">
    <text evidence="2">The sequence shown here is derived from an EMBL/GenBank/DDBJ whole genome shotgun (WGS) entry which is preliminary data.</text>
</comment>
<sequence length="215" mass="22569">MSVNPIERRTLLRLAVATAMAAGGLARVAHAQPGAGPAAPVERLNAALVAAMKAGRPAPFGQRFEMVAASVDQVFDLDAVLRTSVGPRWATLPADQQDQLRTAFRRYTIANYVANFDSYAGETFQIAPETRAVGNGDQVVTTRIVSNSGSVTVLGYVMRQTGGGWRAVDVLADGAISRVAVQRSDFRSELTRGGGTALVASLQRKVADLSGGALA</sequence>
<protein>
    <submittedName>
        <fullName evidence="2">ABC transporter substrate-binding protein</fullName>
    </submittedName>
</protein>
<evidence type="ECO:0000256" key="1">
    <source>
        <dbReference type="SAM" id="SignalP"/>
    </source>
</evidence>
<dbReference type="PROSITE" id="PS51318">
    <property type="entry name" value="TAT"/>
    <property type="match status" value="1"/>
</dbReference>
<dbReference type="InterPro" id="IPR006311">
    <property type="entry name" value="TAT_signal"/>
</dbReference>
<dbReference type="NCBIfam" id="TIGR03481">
    <property type="entry name" value="HpnM"/>
    <property type="match status" value="1"/>
</dbReference>
<dbReference type="PANTHER" id="PTHR36573:SF1">
    <property type="entry name" value="INTERMEMBRANE PHOSPHOLIPID TRANSPORT SYSTEM BINDING PROTEIN MLAC"/>
    <property type="match status" value="1"/>
</dbReference>
<gene>
    <name evidence="2" type="ORF">OL599_02560</name>
</gene>
<dbReference type="AlphaFoldDB" id="A0AA42CCJ1"/>
<keyword evidence="1" id="KW-0732">Signal</keyword>
<name>A0AA42CCJ1_9PROT</name>
<dbReference type="InterPro" id="IPR042245">
    <property type="entry name" value="Tgt2/MlaC_sf"/>
</dbReference>
<dbReference type="PANTHER" id="PTHR36573">
    <property type="entry name" value="INTERMEMBRANE PHOSPHOLIPID TRANSPORT SYSTEM BINDING PROTEIN MLAC"/>
    <property type="match status" value="1"/>
</dbReference>
<keyword evidence="3" id="KW-1185">Reference proteome</keyword>
<dbReference type="EMBL" id="JAPDNT010000001">
    <property type="protein sequence ID" value="MCW3473448.1"/>
    <property type="molecule type" value="Genomic_DNA"/>
</dbReference>
<organism evidence="2 3">
    <name type="scientific">Limobrevibacterium gyesilva</name>
    <dbReference type="NCBI Taxonomy" id="2991712"/>
    <lineage>
        <taxon>Bacteria</taxon>
        <taxon>Pseudomonadati</taxon>
        <taxon>Pseudomonadota</taxon>
        <taxon>Alphaproteobacteria</taxon>
        <taxon>Acetobacterales</taxon>
        <taxon>Acetobacteraceae</taxon>
        <taxon>Limobrevibacterium</taxon>
    </lineage>
</organism>
<dbReference type="Gene3D" id="3.10.450.710">
    <property type="entry name" value="Tgt2/MlaC"/>
    <property type="match status" value="1"/>
</dbReference>
<dbReference type="Pfam" id="PF05494">
    <property type="entry name" value="MlaC"/>
    <property type="match status" value="1"/>
</dbReference>